<reference evidence="2 3" key="1">
    <citation type="submission" date="2015-11" db="EMBL/GenBank/DDBJ databases">
        <authorList>
            <consortium name="Pathogen Informatics"/>
        </authorList>
    </citation>
    <scope>NUCLEOTIDE SEQUENCE [LARGE SCALE GENOMIC DNA]</scope>
    <source>
        <strain evidence="2 3">006A-0191</strain>
    </source>
</reference>
<evidence type="ECO:0000313" key="3">
    <source>
        <dbReference type="Proteomes" id="UP000052257"/>
    </source>
</evidence>
<organism evidence="2 3">
    <name type="scientific">Campylobacter hyointestinalis subsp. hyointestinalis</name>
    <dbReference type="NCBI Taxonomy" id="91352"/>
    <lineage>
        <taxon>Bacteria</taxon>
        <taxon>Pseudomonadati</taxon>
        <taxon>Campylobacterota</taxon>
        <taxon>Epsilonproteobacteria</taxon>
        <taxon>Campylobacterales</taxon>
        <taxon>Campylobacteraceae</taxon>
        <taxon>Campylobacter</taxon>
    </lineage>
</organism>
<proteinExistence type="predicted"/>
<accession>A0A9W5ERG5</accession>
<sequence length="81" mass="9079">MKRAKLNFLFMSVFLIVVFSGCGSKTETITIYKDVFVPVACRATMPVKPKNDGSFEAKKELMSYFLECESLLKGCINANNN</sequence>
<keyword evidence="2" id="KW-0449">Lipoprotein</keyword>
<dbReference type="Proteomes" id="UP000052257">
    <property type="component" value="Unassembled WGS sequence"/>
</dbReference>
<name>A0A9W5ERG5_CAMHY</name>
<feature type="chain" id="PRO_5040985500" evidence="1">
    <location>
        <begin position="25"/>
        <end position="81"/>
    </location>
</feature>
<dbReference type="PROSITE" id="PS51257">
    <property type="entry name" value="PROKAR_LIPOPROTEIN"/>
    <property type="match status" value="1"/>
</dbReference>
<gene>
    <name evidence="2" type="ORF">ERS739220_00844</name>
</gene>
<feature type="signal peptide" evidence="1">
    <location>
        <begin position="1"/>
        <end position="24"/>
    </location>
</feature>
<evidence type="ECO:0000256" key="1">
    <source>
        <dbReference type="SAM" id="SignalP"/>
    </source>
</evidence>
<comment type="caution">
    <text evidence="2">The sequence shown here is derived from an EMBL/GenBank/DDBJ whole genome shotgun (WGS) entry which is preliminary data.</text>
</comment>
<protein>
    <submittedName>
        <fullName evidence="2">Lipoprotein</fullName>
    </submittedName>
</protein>
<dbReference type="EMBL" id="FAUW01000002">
    <property type="protein sequence ID" value="CUU77213.1"/>
    <property type="molecule type" value="Genomic_DNA"/>
</dbReference>
<keyword evidence="1" id="KW-0732">Signal</keyword>
<dbReference type="AlphaFoldDB" id="A0A9W5ERG5"/>
<evidence type="ECO:0000313" key="2">
    <source>
        <dbReference type="EMBL" id="CUU77213.1"/>
    </source>
</evidence>